<proteinExistence type="predicted"/>
<feature type="signal peptide" evidence="1">
    <location>
        <begin position="1"/>
        <end position="30"/>
    </location>
</feature>
<dbReference type="PANTHER" id="PTHR24104:SF25">
    <property type="entry name" value="PROTEIN LIN-41"/>
    <property type="match status" value="1"/>
</dbReference>
<accession>A0A517RIL6</accession>
<dbReference type="GO" id="GO:0000209">
    <property type="term" value="P:protein polyubiquitination"/>
    <property type="evidence" value="ECO:0007669"/>
    <property type="project" value="TreeGrafter"/>
</dbReference>
<dbReference type="AlphaFoldDB" id="A0A517RIL6"/>
<dbReference type="Gene3D" id="2.120.10.30">
    <property type="entry name" value="TolB, C-terminal domain"/>
    <property type="match status" value="2"/>
</dbReference>
<dbReference type="GO" id="GO:0043161">
    <property type="term" value="P:proteasome-mediated ubiquitin-dependent protein catabolic process"/>
    <property type="evidence" value="ECO:0007669"/>
    <property type="project" value="TreeGrafter"/>
</dbReference>
<keyword evidence="3" id="KW-1185">Reference proteome</keyword>
<organism evidence="2 3">
    <name type="scientific">Gimesia alba</name>
    <dbReference type="NCBI Taxonomy" id="2527973"/>
    <lineage>
        <taxon>Bacteria</taxon>
        <taxon>Pseudomonadati</taxon>
        <taxon>Planctomycetota</taxon>
        <taxon>Planctomycetia</taxon>
        <taxon>Planctomycetales</taxon>
        <taxon>Planctomycetaceae</taxon>
        <taxon>Gimesia</taxon>
    </lineage>
</organism>
<dbReference type="KEGG" id="gaz:Pan241w_38140"/>
<evidence type="ECO:0000256" key="1">
    <source>
        <dbReference type="SAM" id="SignalP"/>
    </source>
</evidence>
<reference evidence="2 3" key="1">
    <citation type="submission" date="2019-02" db="EMBL/GenBank/DDBJ databases">
        <title>Deep-cultivation of Planctomycetes and their phenomic and genomic characterization uncovers novel biology.</title>
        <authorList>
            <person name="Wiegand S."/>
            <person name="Jogler M."/>
            <person name="Boedeker C."/>
            <person name="Pinto D."/>
            <person name="Vollmers J."/>
            <person name="Rivas-Marin E."/>
            <person name="Kohn T."/>
            <person name="Peeters S.H."/>
            <person name="Heuer A."/>
            <person name="Rast P."/>
            <person name="Oberbeckmann S."/>
            <person name="Bunk B."/>
            <person name="Jeske O."/>
            <person name="Meyerdierks A."/>
            <person name="Storesund J.E."/>
            <person name="Kallscheuer N."/>
            <person name="Luecker S."/>
            <person name="Lage O.M."/>
            <person name="Pohl T."/>
            <person name="Merkel B.J."/>
            <person name="Hornburger P."/>
            <person name="Mueller R.-W."/>
            <person name="Bruemmer F."/>
            <person name="Labrenz M."/>
            <person name="Spormann A.M."/>
            <person name="Op den Camp H."/>
            <person name="Overmann J."/>
            <person name="Amann R."/>
            <person name="Jetten M.S.M."/>
            <person name="Mascher T."/>
            <person name="Medema M.H."/>
            <person name="Devos D.P."/>
            <person name="Kaster A.-K."/>
            <person name="Ovreas L."/>
            <person name="Rohde M."/>
            <person name="Galperin M.Y."/>
            <person name="Jogler C."/>
        </authorList>
    </citation>
    <scope>NUCLEOTIDE SEQUENCE [LARGE SCALE GENOMIC DNA]</scope>
    <source>
        <strain evidence="2 3">Pan241w</strain>
    </source>
</reference>
<dbReference type="Proteomes" id="UP000317171">
    <property type="component" value="Chromosome"/>
</dbReference>
<dbReference type="SUPFAM" id="SSF75011">
    <property type="entry name" value="3-carboxy-cis,cis-mucoante lactonizing enzyme"/>
    <property type="match status" value="1"/>
</dbReference>
<dbReference type="GO" id="GO:0008270">
    <property type="term" value="F:zinc ion binding"/>
    <property type="evidence" value="ECO:0007669"/>
    <property type="project" value="UniProtKB-KW"/>
</dbReference>
<protein>
    <submittedName>
        <fullName evidence="2">SMP-30/Gluconolaconase/LRE-like region</fullName>
    </submittedName>
</protein>
<keyword evidence="1" id="KW-0732">Signal</keyword>
<feature type="chain" id="PRO_5022143640" evidence="1">
    <location>
        <begin position="31"/>
        <end position="450"/>
    </location>
</feature>
<dbReference type="OrthoDB" id="254513at2"/>
<dbReference type="RefSeq" id="WP_145218601.1">
    <property type="nucleotide sequence ID" value="NZ_CP036269.1"/>
</dbReference>
<name>A0A517RIL6_9PLAN</name>
<evidence type="ECO:0000313" key="3">
    <source>
        <dbReference type="Proteomes" id="UP000317171"/>
    </source>
</evidence>
<dbReference type="EMBL" id="CP036269">
    <property type="protein sequence ID" value="QDT43712.1"/>
    <property type="molecule type" value="Genomic_DNA"/>
</dbReference>
<dbReference type="InterPro" id="IPR050952">
    <property type="entry name" value="TRIM-NHL_E3_ligases"/>
</dbReference>
<dbReference type="GO" id="GO:0061630">
    <property type="term" value="F:ubiquitin protein ligase activity"/>
    <property type="evidence" value="ECO:0007669"/>
    <property type="project" value="TreeGrafter"/>
</dbReference>
<dbReference type="InterPro" id="IPR011042">
    <property type="entry name" value="6-blade_b-propeller_TolB-like"/>
</dbReference>
<evidence type="ECO:0000313" key="2">
    <source>
        <dbReference type="EMBL" id="QDT43712.1"/>
    </source>
</evidence>
<gene>
    <name evidence="2" type="ORF">Pan241w_38140</name>
</gene>
<sequence length="450" mass="49899" precursor="true">MRDSHVTHWMRQAIFLGCCFSLAAISAGEAAEPKTKVSDSKQKPVQVRVQVQNGQVVPLISGGTTLKKTEPAKVPEGTHEQIAVIEVGSKLILGMRINTFCMDKAGNLLAACGSGPGQIRVFNPDGQLLDTWNVRIAPDAINVDQDGTIYVAGSGKLLKLDNKGKILMTKEAPHAKAVKENNVKLREQVVQQMKARTSTVVNMVPRLEKMIQQIKDKNKTPTEQDKKRILSYERILEQYKKMEQTAKKVKEPTDQEIDAQVAAMSKRKLRVSSISANEKEIFIACSAIKGYGYEVWRTDKNFDNPTVIVKGLRGCCGQMDVQCNKDGIFVAENSRHRVNHYDRNGKLIKYWGKRDRNGVEGFGSCCNPMNVAVGRAGEVYTAESNLGYIKRYSADGKYLDFVGKVKLVPGCKNVSIMVSPDGDRVYMMDLTRNHIIVMARKPTATASTSK</sequence>
<dbReference type="PANTHER" id="PTHR24104">
    <property type="entry name" value="E3 UBIQUITIN-PROTEIN LIGASE NHLRC1-RELATED"/>
    <property type="match status" value="1"/>
</dbReference>